<dbReference type="Proteomes" id="UP000290849">
    <property type="component" value="Unassembled WGS sequence"/>
</dbReference>
<accession>A0A4Q1HQE3</accession>
<sequence>MDLPPGGHRRSLEEAFPRAALSPLPMTNAFYPQRTDAGRRISDAIQAMHDRDHDLRSFAWRLPRVSVIPEDIGPEGPLAGLAFGVKDVIDVAGMPTRAGSLALPDAPKPFDAACVAQLRRAGAFPIGKTVTAEFAFTTPGPTRNPHGREHTPGGSSSGSAAAVAAGIVDMALGTQTGGSIIRPAAFCGVVGFKPTFGRVHRGGMQVLCDSLDTIGWFTRTIAQSRAIAAVLTPSPALAGKGASPRFALLECASLGALSVPAQDALRLCVQHLRDLGAHLCTPALDTEIDQLTALHAIIMRYELSRGLLPILASAQAKVGQAARDAMGQGLAIDHGRYVNAQRQRAEISARWLDRFADVDFIVAPSAPGEAPKGLASTGSSIFNRLWSLLGWPCVHLPTGTGEHGLPVGVQWIGKPDTDATLLHWADLLHRGG</sequence>
<dbReference type="AlphaFoldDB" id="A0A4Q1HQE3"/>
<reference evidence="3 4" key="1">
    <citation type="journal article" date="2017" name="Int. J. Syst. Evol. Microbiol.">
        <title>Achromobacter aloeverae sp. nov., isolated from the root of Aloe vera (L.) Burm.f.</title>
        <authorList>
            <person name="Kuncharoen N."/>
            <person name="Muramatsu Y."/>
            <person name="Shibata C."/>
            <person name="Kamakura Y."/>
            <person name="Nakagawa Y."/>
            <person name="Tanasupawat S."/>
        </authorList>
    </citation>
    <scope>NUCLEOTIDE SEQUENCE [LARGE SCALE GENOMIC DNA]</scope>
    <source>
        <strain evidence="3 4">AVA-1</strain>
    </source>
</reference>
<dbReference type="OrthoDB" id="8641877at2"/>
<organism evidence="3 4">
    <name type="scientific">Achromobacter aloeverae</name>
    <dbReference type="NCBI Taxonomy" id="1750518"/>
    <lineage>
        <taxon>Bacteria</taxon>
        <taxon>Pseudomonadati</taxon>
        <taxon>Pseudomonadota</taxon>
        <taxon>Betaproteobacteria</taxon>
        <taxon>Burkholderiales</taxon>
        <taxon>Alcaligenaceae</taxon>
        <taxon>Achromobacter</taxon>
    </lineage>
</organism>
<evidence type="ECO:0000313" key="3">
    <source>
        <dbReference type="EMBL" id="RXN93312.1"/>
    </source>
</evidence>
<evidence type="ECO:0000313" key="4">
    <source>
        <dbReference type="Proteomes" id="UP000290849"/>
    </source>
</evidence>
<keyword evidence="4" id="KW-1185">Reference proteome</keyword>
<evidence type="ECO:0000259" key="2">
    <source>
        <dbReference type="Pfam" id="PF01425"/>
    </source>
</evidence>
<dbReference type="Gene3D" id="3.90.1300.10">
    <property type="entry name" value="Amidase signature (AS) domain"/>
    <property type="match status" value="1"/>
</dbReference>
<dbReference type="PANTHER" id="PTHR11895">
    <property type="entry name" value="TRANSAMIDASE"/>
    <property type="match status" value="1"/>
</dbReference>
<dbReference type="SUPFAM" id="SSF75304">
    <property type="entry name" value="Amidase signature (AS) enzymes"/>
    <property type="match status" value="1"/>
</dbReference>
<proteinExistence type="predicted"/>
<dbReference type="InterPro" id="IPR000120">
    <property type="entry name" value="Amidase"/>
</dbReference>
<gene>
    <name evidence="3" type="ORF">C7R54_06350</name>
</gene>
<name>A0A4Q1HQE3_9BURK</name>
<dbReference type="InterPro" id="IPR023631">
    <property type="entry name" value="Amidase_dom"/>
</dbReference>
<dbReference type="Pfam" id="PF01425">
    <property type="entry name" value="Amidase"/>
    <property type="match status" value="2"/>
</dbReference>
<comment type="caution">
    <text evidence="3">The sequence shown here is derived from an EMBL/GenBank/DDBJ whole genome shotgun (WGS) entry which is preliminary data.</text>
</comment>
<evidence type="ECO:0000256" key="1">
    <source>
        <dbReference type="SAM" id="MobiDB-lite"/>
    </source>
</evidence>
<dbReference type="EMBL" id="PYAL01000001">
    <property type="protein sequence ID" value="RXN93312.1"/>
    <property type="molecule type" value="Genomic_DNA"/>
</dbReference>
<dbReference type="PANTHER" id="PTHR11895:SF151">
    <property type="entry name" value="GLUTAMYL-TRNA(GLN) AMIDOTRANSFERASE SUBUNIT A"/>
    <property type="match status" value="1"/>
</dbReference>
<dbReference type="GO" id="GO:0003824">
    <property type="term" value="F:catalytic activity"/>
    <property type="evidence" value="ECO:0007669"/>
    <property type="project" value="InterPro"/>
</dbReference>
<feature type="domain" description="Amidase" evidence="2">
    <location>
        <begin position="73"/>
        <end position="227"/>
    </location>
</feature>
<dbReference type="InterPro" id="IPR036928">
    <property type="entry name" value="AS_sf"/>
</dbReference>
<protein>
    <submittedName>
        <fullName evidence="3">Amidase</fullName>
    </submittedName>
</protein>
<feature type="region of interest" description="Disordered" evidence="1">
    <location>
        <begin position="137"/>
        <end position="158"/>
    </location>
</feature>
<feature type="domain" description="Amidase" evidence="2">
    <location>
        <begin position="331"/>
        <end position="422"/>
    </location>
</feature>